<organism evidence="2 3">
    <name type="scientific">Arthrobacter liuii</name>
    <dbReference type="NCBI Taxonomy" id="1476996"/>
    <lineage>
        <taxon>Bacteria</taxon>
        <taxon>Bacillati</taxon>
        <taxon>Actinomycetota</taxon>
        <taxon>Actinomycetes</taxon>
        <taxon>Micrococcales</taxon>
        <taxon>Micrococcaceae</taxon>
        <taxon>Arthrobacter</taxon>
    </lineage>
</organism>
<dbReference type="EMBL" id="BMFW01000001">
    <property type="protein sequence ID" value="GGH89820.1"/>
    <property type="molecule type" value="Genomic_DNA"/>
</dbReference>
<feature type="region of interest" description="Disordered" evidence="1">
    <location>
        <begin position="1"/>
        <end position="30"/>
    </location>
</feature>
<accession>A0ABQ2AEQ4</accession>
<evidence type="ECO:0000313" key="3">
    <source>
        <dbReference type="Proteomes" id="UP000643279"/>
    </source>
</evidence>
<evidence type="ECO:0000256" key="1">
    <source>
        <dbReference type="SAM" id="MobiDB-lite"/>
    </source>
</evidence>
<name>A0ABQ2AEQ4_9MICC</name>
<gene>
    <name evidence="2" type="ORF">GCM10007170_02140</name>
</gene>
<proteinExistence type="predicted"/>
<evidence type="ECO:0000313" key="2">
    <source>
        <dbReference type="EMBL" id="GGH89820.1"/>
    </source>
</evidence>
<evidence type="ECO:0008006" key="4">
    <source>
        <dbReference type="Google" id="ProtNLM"/>
    </source>
</evidence>
<reference evidence="3" key="1">
    <citation type="journal article" date="2019" name="Int. J. Syst. Evol. Microbiol.">
        <title>The Global Catalogue of Microorganisms (GCM) 10K type strain sequencing project: providing services to taxonomists for standard genome sequencing and annotation.</title>
        <authorList>
            <consortium name="The Broad Institute Genomics Platform"/>
            <consortium name="The Broad Institute Genome Sequencing Center for Infectious Disease"/>
            <person name="Wu L."/>
            <person name="Ma J."/>
        </authorList>
    </citation>
    <scope>NUCLEOTIDE SEQUENCE [LARGE SCALE GENOMIC DNA]</scope>
    <source>
        <strain evidence="3">CGMCC 1.12778</strain>
    </source>
</reference>
<sequence>MRGEPVQGIGDRATFSMSTEPAGPKSLRPAGDVPVTILSVQAVRGQNLATFVAQVLISPSGPSAGQTKDQLISLVRGVNF</sequence>
<protein>
    <recommendedName>
        <fullName evidence="4">Lipoprotein LpqN</fullName>
    </recommendedName>
</protein>
<dbReference type="Proteomes" id="UP000643279">
    <property type="component" value="Unassembled WGS sequence"/>
</dbReference>
<comment type="caution">
    <text evidence="2">The sequence shown here is derived from an EMBL/GenBank/DDBJ whole genome shotgun (WGS) entry which is preliminary data.</text>
</comment>
<keyword evidence="3" id="KW-1185">Reference proteome</keyword>